<name>A0AAV7Y2D8_9NEOP</name>
<dbReference type="Pfam" id="PF14916">
    <property type="entry name" value="CCDC92"/>
    <property type="match status" value="1"/>
</dbReference>
<evidence type="ECO:0000259" key="4">
    <source>
        <dbReference type="Pfam" id="PF14916"/>
    </source>
</evidence>
<feature type="compositionally biased region" description="Basic and acidic residues" evidence="3">
    <location>
        <begin position="258"/>
        <end position="284"/>
    </location>
</feature>
<dbReference type="EMBL" id="JAPTSV010000002">
    <property type="protein sequence ID" value="KAJ1530429.1"/>
    <property type="molecule type" value="Genomic_DNA"/>
</dbReference>
<dbReference type="PANTHER" id="PTHR14882:SF5">
    <property type="entry name" value="COILED-COIL DOMAIN CONTAINING 74A"/>
    <property type="match status" value="1"/>
</dbReference>
<feature type="region of interest" description="Disordered" evidence="3">
    <location>
        <begin position="180"/>
        <end position="200"/>
    </location>
</feature>
<evidence type="ECO:0000256" key="3">
    <source>
        <dbReference type="SAM" id="MobiDB-lite"/>
    </source>
</evidence>
<comment type="caution">
    <text evidence="5">The sequence shown here is derived from an EMBL/GenBank/DDBJ whole genome shotgun (WGS) entry which is preliminary data.</text>
</comment>
<sequence length="424" mass="46922">MASKVLVKIPVNFGTQVGKCTTADIISASVSGTSARAVIAADSSVSTAGSPSDPFVSVNYDPIVRAAQLEQNIKFLKEQHHLMLTSLHHEVEALRQRNRDLQFQLVFSKGSLALVKSTPSSPEDDSKPQMASSPKQVNVTSLQVEILERDVAELRSSLNEVRVRNSSLENIIEEQKQQLENATKPTASDNVPQSNSIPDPDLVFKLEETEKMIRRLRRENDEQRRELAMIKANQNKEQVAAASTAQRLSSQWSQQHHQHQEQQTRDHREQREQSHDHPEHHEEAASTGSRFPPLNNNQKFWHNNGGSQRGRWNHSWDSSRGAGGSRMLNQSLPSLPNLPMGSHSASNPSNSNPSSAPFTLLSHGGGSGGGRRMRGNYRGDRSGAGRGGNSNGNGSGQSGGRGHWDQNREHRGRDRNRDQHGFHE</sequence>
<feature type="compositionally biased region" description="Polar residues" evidence="3">
    <location>
        <begin position="129"/>
        <end position="138"/>
    </location>
</feature>
<gene>
    <name evidence="5" type="ORF">ONE63_005336</name>
</gene>
<proteinExistence type="predicted"/>
<keyword evidence="6" id="KW-1185">Reference proteome</keyword>
<feature type="compositionally biased region" description="Polar residues" evidence="3">
    <location>
        <begin position="286"/>
        <end position="306"/>
    </location>
</feature>
<feature type="compositionally biased region" description="Polar residues" evidence="3">
    <location>
        <begin position="232"/>
        <end position="245"/>
    </location>
</feature>
<feature type="region of interest" description="Disordered" evidence="3">
    <location>
        <begin position="116"/>
        <end position="138"/>
    </location>
</feature>
<feature type="domain" description="CCDC92/74 N-terminal" evidence="4">
    <location>
        <begin position="65"/>
        <end position="111"/>
    </location>
</feature>
<dbReference type="Proteomes" id="UP001075354">
    <property type="component" value="Chromosome 2"/>
</dbReference>
<feature type="compositionally biased region" description="Low complexity" evidence="3">
    <location>
        <begin position="328"/>
        <end position="357"/>
    </location>
</feature>
<keyword evidence="1 2" id="KW-0175">Coiled coil</keyword>
<dbReference type="AlphaFoldDB" id="A0AAV7Y2D8"/>
<evidence type="ECO:0000256" key="1">
    <source>
        <dbReference type="ARBA" id="ARBA00023054"/>
    </source>
</evidence>
<dbReference type="InterPro" id="IPR040370">
    <property type="entry name" value="CCDC74A/CCDC74B/CCDC92"/>
</dbReference>
<organism evidence="5 6">
    <name type="scientific">Megalurothrips usitatus</name>
    <name type="common">bean blossom thrips</name>
    <dbReference type="NCBI Taxonomy" id="439358"/>
    <lineage>
        <taxon>Eukaryota</taxon>
        <taxon>Metazoa</taxon>
        <taxon>Ecdysozoa</taxon>
        <taxon>Arthropoda</taxon>
        <taxon>Hexapoda</taxon>
        <taxon>Insecta</taxon>
        <taxon>Pterygota</taxon>
        <taxon>Neoptera</taxon>
        <taxon>Paraneoptera</taxon>
        <taxon>Thysanoptera</taxon>
        <taxon>Terebrantia</taxon>
        <taxon>Thripoidea</taxon>
        <taxon>Thripidae</taxon>
        <taxon>Megalurothrips</taxon>
    </lineage>
</organism>
<accession>A0AAV7Y2D8</accession>
<evidence type="ECO:0000313" key="5">
    <source>
        <dbReference type="EMBL" id="KAJ1530429.1"/>
    </source>
</evidence>
<feature type="compositionally biased region" description="Basic and acidic residues" evidence="3">
    <location>
        <begin position="402"/>
        <end position="424"/>
    </location>
</feature>
<evidence type="ECO:0000313" key="6">
    <source>
        <dbReference type="Proteomes" id="UP001075354"/>
    </source>
</evidence>
<evidence type="ECO:0000256" key="2">
    <source>
        <dbReference type="SAM" id="Coils"/>
    </source>
</evidence>
<feature type="compositionally biased region" description="Gly residues" evidence="3">
    <location>
        <begin position="384"/>
        <end position="401"/>
    </location>
</feature>
<feature type="region of interest" description="Disordered" evidence="3">
    <location>
        <begin position="232"/>
        <end position="424"/>
    </location>
</feature>
<feature type="compositionally biased region" description="Polar residues" evidence="3">
    <location>
        <begin position="180"/>
        <end position="197"/>
    </location>
</feature>
<feature type="coiled-coil region" evidence="2">
    <location>
        <begin position="144"/>
        <end position="178"/>
    </location>
</feature>
<feature type="compositionally biased region" description="Low complexity" evidence="3">
    <location>
        <begin position="246"/>
        <end position="255"/>
    </location>
</feature>
<dbReference type="PANTHER" id="PTHR14882">
    <property type="entry name" value="COILED-COIL DOMAIN-CONTAINING 74A"/>
    <property type="match status" value="1"/>
</dbReference>
<protein>
    <recommendedName>
        <fullName evidence="4">CCDC92/74 N-terminal domain-containing protein</fullName>
    </recommendedName>
</protein>
<dbReference type="InterPro" id="IPR039496">
    <property type="entry name" value="CCDC92/74_N"/>
</dbReference>
<reference evidence="5" key="1">
    <citation type="submission" date="2022-12" db="EMBL/GenBank/DDBJ databases">
        <title>Chromosome-level genome assembly of the bean flower thrips Megalurothrips usitatus.</title>
        <authorList>
            <person name="Ma L."/>
            <person name="Liu Q."/>
            <person name="Li H."/>
            <person name="Cai W."/>
        </authorList>
    </citation>
    <scope>NUCLEOTIDE SEQUENCE</scope>
    <source>
        <strain evidence="5">Cailab_2022a</strain>
    </source>
</reference>